<evidence type="ECO:0000256" key="3">
    <source>
        <dbReference type="ARBA" id="ARBA00022737"/>
    </source>
</evidence>
<comment type="function">
    <text evidence="4">The B regulatory subunit may modulate substrate selectivity and catalytic activity, and may also direct the localization of the catalytic enzyme to a particular subcellular compartment.</text>
</comment>
<evidence type="ECO:0000256" key="5">
    <source>
        <dbReference type="RuleBase" id="RU331113"/>
    </source>
</evidence>
<evidence type="ECO:0000313" key="8">
    <source>
        <dbReference type="Proteomes" id="UP001491310"/>
    </source>
</evidence>
<dbReference type="PRINTS" id="PR00600">
    <property type="entry name" value="PP2APR55"/>
</dbReference>
<comment type="caution">
    <text evidence="7">The sequence shown here is derived from an EMBL/GenBank/DDBJ whole genome shotgun (WGS) entry which is preliminary data.</text>
</comment>
<evidence type="ECO:0000256" key="6">
    <source>
        <dbReference type="SAM" id="MobiDB-lite"/>
    </source>
</evidence>
<protein>
    <recommendedName>
        <fullName evidence="5">Serine/threonine-protein phosphatase 2A 55 kDa regulatory subunit B</fullName>
    </recommendedName>
</protein>
<accession>A0ABR2YMF3</accession>
<organism evidence="7 8">
    <name type="scientific">Coccomyxa subellipsoidea</name>
    <dbReference type="NCBI Taxonomy" id="248742"/>
    <lineage>
        <taxon>Eukaryota</taxon>
        <taxon>Viridiplantae</taxon>
        <taxon>Chlorophyta</taxon>
        <taxon>core chlorophytes</taxon>
        <taxon>Trebouxiophyceae</taxon>
        <taxon>Trebouxiophyceae incertae sedis</taxon>
        <taxon>Coccomyxaceae</taxon>
        <taxon>Coccomyxa</taxon>
    </lineage>
</organism>
<evidence type="ECO:0000256" key="2">
    <source>
        <dbReference type="ARBA" id="ARBA00022574"/>
    </source>
</evidence>
<keyword evidence="2 5" id="KW-0853">WD repeat</keyword>
<feature type="compositionally biased region" description="Low complexity" evidence="6">
    <location>
        <begin position="483"/>
        <end position="496"/>
    </location>
</feature>
<proteinExistence type="inferred from homology"/>
<dbReference type="PIRSF" id="PIRSF037309">
    <property type="entry name" value="PP2A_PR55"/>
    <property type="match status" value="1"/>
</dbReference>
<dbReference type="EMBL" id="JALJOT010000008">
    <property type="protein sequence ID" value="KAK9908068.1"/>
    <property type="molecule type" value="Genomic_DNA"/>
</dbReference>
<dbReference type="SUPFAM" id="SSF50978">
    <property type="entry name" value="WD40 repeat-like"/>
    <property type="match status" value="1"/>
</dbReference>
<dbReference type="PANTHER" id="PTHR11871">
    <property type="entry name" value="PROTEIN PHOSPHATASE PP2A REGULATORY SUBUNIT B"/>
    <property type="match status" value="1"/>
</dbReference>
<sequence>MDAGPGPGSLAALDGTQQPLDWHFLQCFGERTPGEEIQEADIISAIEFDASGQHLATGDRGGRVVLFERVASQGRTVGMEQRLPRGRLSSFEFRYMTEFQSHEPEFDYLKSFEIEEKINKVRWVNQPSASRMILSTNDKTIKLWKVYEKKVQHLTNYNVSEQQPSWLIPAGGASSFPSPAKGKLSVLAEQKLAPRSPKVPELRTLRLPQVSSTEVVLAARCRRKYANAHTYHVNSIALSSDQETFITADDLRVNLWHLDISDQAFNVVDMKPANMDELTEVITVADFHPRHCHTFAFATSKGAIRMADLRASALLDNACKVYEEPEQPGPRSFFTELLSSMSDLKFSRDGRYMLARDFMTLKLWDVNMEASPVATYPIHEHLKPRLCDLYENDCIFDKFDCAFSGDGSHLATGTYSNCFRALSVEGMEKGDAGADVTLEASRDPQRKRLQTPAKSHGRFGLSRGNNAKRAALQNGESSPAPAPDAAAVPGGAPTDGTSMDFNTKLLHLAWHPEVNLIAAAASNSLYMYYAR</sequence>
<feature type="region of interest" description="Disordered" evidence="6">
    <location>
        <begin position="442"/>
        <end position="496"/>
    </location>
</feature>
<evidence type="ECO:0000256" key="4">
    <source>
        <dbReference type="ARBA" id="ARBA00034298"/>
    </source>
</evidence>
<keyword evidence="8" id="KW-1185">Reference proteome</keyword>
<evidence type="ECO:0000313" key="7">
    <source>
        <dbReference type="EMBL" id="KAK9908068.1"/>
    </source>
</evidence>
<dbReference type="InterPro" id="IPR000009">
    <property type="entry name" value="PP2A_PR55"/>
</dbReference>
<dbReference type="Gene3D" id="2.130.10.10">
    <property type="entry name" value="YVTN repeat-like/Quinoprotein amine dehydrogenase"/>
    <property type="match status" value="2"/>
</dbReference>
<dbReference type="InterPro" id="IPR001680">
    <property type="entry name" value="WD40_rpt"/>
</dbReference>
<dbReference type="Proteomes" id="UP001491310">
    <property type="component" value="Unassembled WGS sequence"/>
</dbReference>
<keyword evidence="3 5" id="KW-0677">Repeat</keyword>
<dbReference type="InterPro" id="IPR036322">
    <property type="entry name" value="WD40_repeat_dom_sf"/>
</dbReference>
<dbReference type="SMART" id="SM00320">
    <property type="entry name" value="WD40"/>
    <property type="match status" value="4"/>
</dbReference>
<name>A0ABR2YMF3_9CHLO</name>
<dbReference type="InterPro" id="IPR015943">
    <property type="entry name" value="WD40/YVTN_repeat-like_dom_sf"/>
</dbReference>
<comment type="similarity">
    <text evidence="1 5">Belongs to the phosphatase 2A regulatory subunit B family.</text>
</comment>
<reference evidence="7 8" key="1">
    <citation type="journal article" date="2024" name="Nat. Commun.">
        <title>Phylogenomics reveals the evolutionary origins of lichenization in chlorophyte algae.</title>
        <authorList>
            <person name="Puginier C."/>
            <person name="Libourel C."/>
            <person name="Otte J."/>
            <person name="Skaloud P."/>
            <person name="Haon M."/>
            <person name="Grisel S."/>
            <person name="Petersen M."/>
            <person name="Berrin J.G."/>
            <person name="Delaux P.M."/>
            <person name="Dal Grande F."/>
            <person name="Keller J."/>
        </authorList>
    </citation>
    <scope>NUCLEOTIDE SEQUENCE [LARGE SCALE GENOMIC DNA]</scope>
    <source>
        <strain evidence="7 8">SAG 216-7</strain>
    </source>
</reference>
<gene>
    <name evidence="7" type="ORF">WJX75_002401</name>
</gene>
<dbReference type="Pfam" id="PF00400">
    <property type="entry name" value="WD40"/>
    <property type="match status" value="1"/>
</dbReference>
<evidence type="ECO:0000256" key="1">
    <source>
        <dbReference type="ARBA" id="ARBA00008259"/>
    </source>
</evidence>